<gene>
    <name evidence="2" type="ORF">SAMN05444349_105154</name>
</gene>
<accession>A0A1M4VYV4</accession>
<dbReference type="InterPro" id="IPR028274">
    <property type="entry name" value="TerY-C"/>
</dbReference>
<dbReference type="EMBL" id="FQVD01000005">
    <property type="protein sequence ID" value="SHE73892.1"/>
    <property type="molecule type" value="Genomic_DNA"/>
</dbReference>
<sequence length="120" mass="13361">MTTLSNEAFAVMAACERTKQPFGITVDKICSGQYKFVWAFKIDKEKAQREGYGKINVKGNITLDTEYPGCPYCGEKRHIVCSSCNKFFCYHGQEYITCPNCGTSGNVVSVEQVDLKGGDY</sequence>
<dbReference type="OrthoDB" id="1082028at2"/>
<feature type="domain" description="TerY-C metal binding" evidence="1">
    <location>
        <begin position="15"/>
        <end position="111"/>
    </location>
</feature>
<dbReference type="STRING" id="871325.SAMN05444349_105154"/>
<evidence type="ECO:0000313" key="2">
    <source>
        <dbReference type="EMBL" id="SHE73892.1"/>
    </source>
</evidence>
<protein>
    <submittedName>
        <fullName evidence="2">TerY-C metal binding domain-containing protein</fullName>
    </submittedName>
</protein>
<dbReference type="Proteomes" id="UP000184436">
    <property type="component" value="Unassembled WGS sequence"/>
</dbReference>
<reference evidence="2 3" key="1">
    <citation type="submission" date="2016-11" db="EMBL/GenBank/DDBJ databases">
        <authorList>
            <person name="Jaros S."/>
            <person name="Januszkiewicz K."/>
            <person name="Wedrychowicz H."/>
        </authorList>
    </citation>
    <scope>NUCLEOTIDE SEQUENCE [LARGE SCALE GENOMIC DNA]</scope>
    <source>
        <strain evidence="2 3">DSM 26883</strain>
    </source>
</reference>
<evidence type="ECO:0000259" key="1">
    <source>
        <dbReference type="Pfam" id="PF15616"/>
    </source>
</evidence>
<organism evidence="2 3">
    <name type="scientific">Bacteroides faecichinchillae</name>
    <dbReference type="NCBI Taxonomy" id="871325"/>
    <lineage>
        <taxon>Bacteria</taxon>
        <taxon>Pseudomonadati</taxon>
        <taxon>Bacteroidota</taxon>
        <taxon>Bacteroidia</taxon>
        <taxon>Bacteroidales</taxon>
        <taxon>Bacteroidaceae</taxon>
        <taxon>Bacteroides</taxon>
    </lineage>
</organism>
<proteinExistence type="predicted"/>
<name>A0A1M4VYV4_9BACE</name>
<keyword evidence="3" id="KW-1185">Reference proteome</keyword>
<evidence type="ECO:0000313" key="3">
    <source>
        <dbReference type="Proteomes" id="UP000184436"/>
    </source>
</evidence>
<dbReference type="AlphaFoldDB" id="A0A1M4VYV4"/>
<dbReference type="RefSeq" id="WP_025073880.1">
    <property type="nucleotide sequence ID" value="NZ_FQVD01000005.1"/>
</dbReference>
<dbReference type="Pfam" id="PF15616">
    <property type="entry name" value="TerY_C"/>
    <property type="match status" value="1"/>
</dbReference>